<reference evidence="2 4" key="1">
    <citation type="submission" date="2016-10" db="EMBL/GenBank/DDBJ databases">
        <authorList>
            <person name="de Groot N.N."/>
        </authorList>
    </citation>
    <scope>NUCLEOTIDE SEQUENCE [LARGE SCALE GENOMIC DNA]</scope>
    <source>
        <strain evidence="2 4">DSM 381</strain>
    </source>
</reference>
<protein>
    <submittedName>
        <fullName evidence="2">Uncharacterized protein</fullName>
    </submittedName>
</protein>
<reference evidence="1 3" key="2">
    <citation type="submission" date="2016-10" db="EMBL/GenBank/DDBJ databases">
        <authorList>
            <person name="Varghese N."/>
            <person name="Submissions S."/>
        </authorList>
    </citation>
    <scope>NUCLEOTIDE SEQUENCE [LARGE SCALE GENOMIC DNA]</scope>
    <source>
        <strain evidence="1 3">DSM 282</strain>
    </source>
</reference>
<gene>
    <name evidence="1" type="ORF">SAMN04244571_01920</name>
    <name evidence="2" type="ORF">SAMN04244574_02011</name>
</gene>
<evidence type="ECO:0000313" key="4">
    <source>
        <dbReference type="Proteomes" id="UP000199579"/>
    </source>
</evidence>
<evidence type="ECO:0000313" key="1">
    <source>
        <dbReference type="EMBL" id="SFB24276.1"/>
    </source>
</evidence>
<dbReference type="EMBL" id="FOSX01000026">
    <property type="protein sequence ID" value="SFK82734.1"/>
    <property type="molecule type" value="Genomic_DNA"/>
</dbReference>
<dbReference type="EMBL" id="FOKJ01000026">
    <property type="protein sequence ID" value="SFB24276.1"/>
    <property type="molecule type" value="Genomic_DNA"/>
</dbReference>
<proteinExistence type="predicted"/>
<dbReference type="Proteomes" id="UP000198861">
    <property type="component" value="Unassembled WGS sequence"/>
</dbReference>
<dbReference type="Proteomes" id="UP000199579">
    <property type="component" value="Unassembled WGS sequence"/>
</dbReference>
<sequence>MEPVGKNECEAIPRKGTYHAAYMLNRIAPQVDLYLKILMAVRASLGAMGSLVSNMEIRSIAALLHAVGGHSS</sequence>
<dbReference type="AlphaFoldDB" id="A0A1I4CN87"/>
<accession>A0A1I4CN87</accession>
<evidence type="ECO:0000313" key="2">
    <source>
        <dbReference type="EMBL" id="SFK82734.1"/>
    </source>
</evidence>
<organism evidence="2 4">
    <name type="scientific">Azotobacter beijerinckii</name>
    <dbReference type="NCBI Taxonomy" id="170623"/>
    <lineage>
        <taxon>Bacteria</taxon>
        <taxon>Pseudomonadati</taxon>
        <taxon>Pseudomonadota</taxon>
        <taxon>Gammaproteobacteria</taxon>
        <taxon>Pseudomonadales</taxon>
        <taxon>Pseudomonadaceae</taxon>
        <taxon>Azotobacter</taxon>
    </lineage>
</organism>
<keyword evidence="3" id="KW-1185">Reference proteome</keyword>
<evidence type="ECO:0000313" key="3">
    <source>
        <dbReference type="Proteomes" id="UP000198861"/>
    </source>
</evidence>
<name>A0A1I4CN87_9GAMM</name>